<dbReference type="SUPFAM" id="SSF69065">
    <property type="entry name" value="RNase III domain-like"/>
    <property type="match status" value="1"/>
</dbReference>
<dbReference type="Proteomes" id="UP001157733">
    <property type="component" value="Chromosome"/>
</dbReference>
<dbReference type="PANTHER" id="PTHR11207:SF0">
    <property type="entry name" value="RIBONUCLEASE 3"/>
    <property type="match status" value="1"/>
</dbReference>
<comment type="subunit">
    <text evidence="8">Homodimer.</text>
</comment>
<keyword evidence="13" id="KW-1185">Reference proteome</keyword>
<dbReference type="Pfam" id="PF14622">
    <property type="entry name" value="Ribonucleas_3_3"/>
    <property type="match status" value="1"/>
</dbReference>
<feature type="binding site" evidence="8">
    <location>
        <position position="124"/>
    </location>
    <ligand>
        <name>Mg(2+)</name>
        <dbReference type="ChEBI" id="CHEBI:18420"/>
    </ligand>
</feature>
<keyword evidence="8" id="KW-0460">Magnesium</keyword>
<feature type="active site" evidence="8">
    <location>
        <position position="55"/>
    </location>
</feature>
<feature type="region of interest" description="Disordered" evidence="9">
    <location>
        <begin position="204"/>
        <end position="241"/>
    </location>
</feature>
<evidence type="ECO:0000313" key="12">
    <source>
        <dbReference type="EMBL" id="CAI2718260.1"/>
    </source>
</evidence>
<dbReference type="PANTHER" id="PTHR11207">
    <property type="entry name" value="RIBONUCLEASE III"/>
    <property type="match status" value="1"/>
</dbReference>
<keyword evidence="8" id="KW-0699">rRNA-binding</keyword>
<feature type="binding site" evidence="8">
    <location>
        <position position="51"/>
    </location>
    <ligand>
        <name>Mg(2+)</name>
        <dbReference type="ChEBI" id="CHEBI:18420"/>
    </ligand>
</feature>
<dbReference type="HAMAP" id="MF_00104">
    <property type="entry name" value="RNase_III"/>
    <property type="match status" value="1"/>
</dbReference>
<feature type="binding site" evidence="8">
    <location>
        <position position="127"/>
    </location>
    <ligand>
        <name>Mg(2+)</name>
        <dbReference type="ChEBI" id="CHEBI:18420"/>
    </ligand>
</feature>
<keyword evidence="4 8" id="KW-0540">Nuclease</keyword>
<keyword evidence="7 8" id="KW-0694">RNA-binding</keyword>
<dbReference type="InterPro" id="IPR000999">
    <property type="entry name" value="RNase_III_dom"/>
</dbReference>
<evidence type="ECO:0000256" key="2">
    <source>
        <dbReference type="ARBA" id="ARBA00010183"/>
    </source>
</evidence>
<feature type="domain" description="RNase III" evidence="11">
    <location>
        <begin position="10"/>
        <end position="138"/>
    </location>
</feature>
<reference evidence="12 13" key="1">
    <citation type="submission" date="2022-09" db="EMBL/GenBank/DDBJ databases">
        <authorList>
            <person name="Kop L."/>
        </authorList>
    </citation>
    <scope>NUCLEOTIDE SEQUENCE [LARGE SCALE GENOMIC DNA]</scope>
    <source>
        <strain evidence="12 13">347</strain>
    </source>
</reference>
<dbReference type="SMART" id="SM00535">
    <property type="entry name" value="RIBOc"/>
    <property type="match status" value="1"/>
</dbReference>
<dbReference type="Gene3D" id="3.30.160.20">
    <property type="match status" value="1"/>
</dbReference>
<comment type="similarity">
    <text evidence="2">Belongs to the ribonuclease III family.</text>
</comment>
<dbReference type="EC" id="3.1.26.3" evidence="8"/>
<dbReference type="SUPFAM" id="SSF54768">
    <property type="entry name" value="dsRNA-binding domain-like"/>
    <property type="match status" value="1"/>
</dbReference>
<dbReference type="InterPro" id="IPR036389">
    <property type="entry name" value="RNase_III_sf"/>
</dbReference>
<keyword evidence="8" id="KW-0698">rRNA processing</keyword>
<keyword evidence="5 8" id="KW-0255">Endonuclease</keyword>
<dbReference type="PROSITE" id="PS00517">
    <property type="entry name" value="RNASE_3_1"/>
    <property type="match status" value="1"/>
</dbReference>
<evidence type="ECO:0000256" key="8">
    <source>
        <dbReference type="HAMAP-Rule" id="MF_00104"/>
    </source>
</evidence>
<keyword evidence="8" id="KW-0963">Cytoplasm</keyword>
<dbReference type="PROSITE" id="PS50137">
    <property type="entry name" value="DS_RBD"/>
    <property type="match status" value="1"/>
</dbReference>
<comment type="subcellular location">
    <subcellularLocation>
        <location evidence="8">Cytoplasm</location>
    </subcellularLocation>
</comment>
<keyword evidence="8" id="KW-0819">tRNA processing</keyword>
<dbReference type="NCBIfam" id="TIGR02191">
    <property type="entry name" value="RNaseIII"/>
    <property type="match status" value="1"/>
</dbReference>
<evidence type="ECO:0000259" key="10">
    <source>
        <dbReference type="PROSITE" id="PS50137"/>
    </source>
</evidence>
<protein>
    <recommendedName>
        <fullName evidence="8">Ribonuclease 3</fullName>
        <ecNumber evidence="8">3.1.26.3</ecNumber>
    </recommendedName>
    <alternativeName>
        <fullName evidence="8">Ribonuclease III</fullName>
        <shortName evidence="8">RNase III</shortName>
    </alternativeName>
</protein>
<comment type="function">
    <text evidence="8">Digests double-stranded RNA. Involved in the processing of primary rRNA transcript to yield the immediate precursors to the large and small rRNAs (23S and 16S). Processes some mRNAs, and tRNAs when they are encoded in the rRNA operon. Processes pre-crRNA and tracrRNA of type II CRISPR loci if present in the organism.</text>
</comment>
<organism evidence="12 13">
    <name type="scientific">Nitrospina watsonii</name>
    <dbReference type="NCBI Taxonomy" id="1323948"/>
    <lineage>
        <taxon>Bacteria</taxon>
        <taxon>Pseudomonadati</taxon>
        <taxon>Nitrospinota/Tectimicrobiota group</taxon>
        <taxon>Nitrospinota</taxon>
        <taxon>Nitrospinia</taxon>
        <taxon>Nitrospinales</taxon>
        <taxon>Nitrospinaceae</taxon>
        <taxon>Nitrospina</taxon>
    </lineage>
</organism>
<name>A0ABM9HDJ8_9BACT</name>
<feature type="domain" description="DRBM" evidence="10">
    <location>
        <begin position="165"/>
        <end position="234"/>
    </location>
</feature>
<dbReference type="GO" id="GO:0004525">
    <property type="term" value="F:ribonuclease III activity"/>
    <property type="evidence" value="ECO:0007669"/>
    <property type="project" value="UniProtKB-EC"/>
</dbReference>
<evidence type="ECO:0000256" key="4">
    <source>
        <dbReference type="ARBA" id="ARBA00022722"/>
    </source>
</evidence>
<feature type="compositionally biased region" description="Basic and acidic residues" evidence="9">
    <location>
        <begin position="205"/>
        <end position="221"/>
    </location>
</feature>
<comment type="cofactor">
    <cofactor evidence="8">
        <name>Mg(2+)</name>
        <dbReference type="ChEBI" id="CHEBI:18420"/>
    </cofactor>
</comment>
<dbReference type="Gene3D" id="1.10.1520.10">
    <property type="entry name" value="Ribonuclease III domain"/>
    <property type="match status" value="1"/>
</dbReference>
<feature type="active site" evidence="8">
    <location>
        <position position="127"/>
    </location>
</feature>
<evidence type="ECO:0000256" key="1">
    <source>
        <dbReference type="ARBA" id="ARBA00000109"/>
    </source>
</evidence>
<keyword evidence="3 8" id="KW-0507">mRNA processing</keyword>
<sequence length="241" mass="26910">MLSKERIDELVELQANLGYTFRDNLLLNKALTHKSYVNEKSEAIKNNERFEFLGDSILDVVVSHYMVKTFQDFSEGLLSKIRAAVVNESCLAGLAREIHLGQYLLLGRGEELTGGRDKNSILANAFEAVAGAVYFDSNLETAYDVFLPKLKGEIGQYAETSLFRDFKSELQQFAQTNLSCIPHYRVVNETGPDHEKQFEVVVRTNGDEQGKGSGRSKKEAEQAAARNALEHLNPKNPNHGA</sequence>
<dbReference type="InterPro" id="IPR014720">
    <property type="entry name" value="dsRBD_dom"/>
</dbReference>
<evidence type="ECO:0000256" key="3">
    <source>
        <dbReference type="ARBA" id="ARBA00022664"/>
    </source>
</evidence>
<evidence type="ECO:0000313" key="13">
    <source>
        <dbReference type="Proteomes" id="UP001157733"/>
    </source>
</evidence>
<keyword evidence="8" id="KW-0479">Metal-binding</keyword>
<dbReference type="RefSeq" id="WP_282011165.1">
    <property type="nucleotide sequence ID" value="NZ_OX336137.1"/>
</dbReference>
<dbReference type="PROSITE" id="PS50142">
    <property type="entry name" value="RNASE_3_2"/>
    <property type="match status" value="1"/>
</dbReference>
<evidence type="ECO:0000256" key="7">
    <source>
        <dbReference type="ARBA" id="ARBA00022884"/>
    </source>
</evidence>
<gene>
    <name evidence="8 12" type="primary">rnc</name>
    <name evidence="12" type="ORF">NSPWAT_1401</name>
</gene>
<dbReference type="EMBL" id="OX336137">
    <property type="protein sequence ID" value="CAI2718260.1"/>
    <property type="molecule type" value="Genomic_DNA"/>
</dbReference>
<dbReference type="CDD" id="cd10845">
    <property type="entry name" value="DSRM_RNAse_III_family"/>
    <property type="match status" value="1"/>
</dbReference>
<dbReference type="Pfam" id="PF00035">
    <property type="entry name" value="dsrm"/>
    <property type="match status" value="1"/>
</dbReference>
<dbReference type="InterPro" id="IPR011907">
    <property type="entry name" value="RNase_III"/>
</dbReference>
<dbReference type="CDD" id="cd00593">
    <property type="entry name" value="RIBOc"/>
    <property type="match status" value="1"/>
</dbReference>
<comment type="catalytic activity">
    <reaction evidence="1 8">
        <text>Endonucleolytic cleavage to 5'-phosphomonoester.</text>
        <dbReference type="EC" id="3.1.26.3"/>
    </reaction>
</comment>
<accession>A0ABM9HDJ8</accession>
<evidence type="ECO:0000256" key="6">
    <source>
        <dbReference type="ARBA" id="ARBA00022801"/>
    </source>
</evidence>
<keyword evidence="6 8" id="KW-0378">Hydrolase</keyword>
<evidence type="ECO:0000256" key="9">
    <source>
        <dbReference type="SAM" id="MobiDB-lite"/>
    </source>
</evidence>
<evidence type="ECO:0000259" key="11">
    <source>
        <dbReference type="PROSITE" id="PS50142"/>
    </source>
</evidence>
<evidence type="ECO:0000256" key="5">
    <source>
        <dbReference type="ARBA" id="ARBA00022759"/>
    </source>
</evidence>
<proteinExistence type="inferred from homology"/>
<dbReference type="SMART" id="SM00358">
    <property type="entry name" value="DSRM"/>
    <property type="match status" value="1"/>
</dbReference>